<sequence length="149" mass="16332">MGEIRSGHDSPQCNIMGFNTECRTAASRMDTARSSTKKLKVLLLLLLVSDLACDAEEVASCCRLKSRPCPLYVLLCRTGNGTGGRGTLTDDAAAGILTVGKRKDTDEHRFQSRLNQLLNGSRNQAAGILTMGKRTDYTAEQLMRFFPIF</sequence>
<protein>
    <recommendedName>
        <fullName evidence="12">Hypocretin neuropeptide precursor</fullName>
    </recommendedName>
    <alternativeName>
        <fullName evidence="16">Hypocretin</fullName>
    </alternativeName>
    <alternativeName>
        <fullName evidence="13">Orexin precursor</fullName>
    </alternativeName>
    <alternativeName>
        <fullName evidence="15">Prepro-orexin</fullName>
    </alternativeName>
    <alternativeName>
        <fullName evidence="14">Preprohypocretin</fullName>
    </alternativeName>
</protein>
<proteinExistence type="inferred from homology"/>
<evidence type="ECO:0000256" key="7">
    <source>
        <dbReference type="ARBA" id="ARBA00023157"/>
    </source>
</evidence>
<comment type="function">
    <text evidence="18">Binds to orexin receptor HCRTR2/OX2R only. Stimulates food intake. Modulates pituitary luteinizing hormone secretion in an ovarian steroid-dependent manner.</text>
</comment>
<keyword evidence="4" id="KW-0027">Amidation</keyword>
<evidence type="ECO:0000256" key="17">
    <source>
        <dbReference type="ARBA" id="ARBA00045659"/>
    </source>
</evidence>
<keyword evidence="7" id="KW-1015">Disulfide bond</keyword>
<comment type="subcellular location">
    <subcellularLocation>
        <location evidence="2">Cytoplasmic vesicle</location>
    </subcellularLocation>
    <subcellularLocation>
        <location evidence="1">Rough endoplasmic reticulum</location>
    </subcellularLocation>
    <subcellularLocation>
        <location evidence="11">Synapse</location>
    </subcellularLocation>
</comment>
<evidence type="ECO:0000256" key="8">
    <source>
        <dbReference type="ARBA" id="ARBA00023283"/>
    </source>
</evidence>
<keyword evidence="9" id="KW-0527">Neuropeptide</keyword>
<evidence type="ECO:0000256" key="1">
    <source>
        <dbReference type="ARBA" id="ARBA00004427"/>
    </source>
</evidence>
<keyword evidence="20" id="KW-1185">Reference proteome</keyword>
<comment type="caution">
    <text evidence="19">The sequence shown here is derived from an EMBL/GenBank/DDBJ whole genome shotgun (WGS) entry which is preliminary data.</text>
</comment>
<keyword evidence="6" id="KW-0770">Synapse</keyword>
<accession>A0ABD0X0B4</accession>
<organism evidence="19 20">
    <name type="scientific">Umbra pygmaea</name>
    <name type="common">Eastern mudminnow</name>
    <dbReference type="NCBI Taxonomy" id="75934"/>
    <lineage>
        <taxon>Eukaryota</taxon>
        <taxon>Metazoa</taxon>
        <taxon>Chordata</taxon>
        <taxon>Craniata</taxon>
        <taxon>Vertebrata</taxon>
        <taxon>Euteleostomi</taxon>
        <taxon>Actinopterygii</taxon>
        <taxon>Neopterygii</taxon>
        <taxon>Teleostei</taxon>
        <taxon>Protacanthopterygii</taxon>
        <taxon>Esociformes</taxon>
        <taxon>Umbridae</taxon>
        <taxon>Umbra</taxon>
    </lineage>
</organism>
<evidence type="ECO:0000256" key="13">
    <source>
        <dbReference type="ARBA" id="ARBA00034351"/>
    </source>
</evidence>
<dbReference type="AlphaFoldDB" id="A0ABD0X0B4"/>
<evidence type="ECO:0000256" key="10">
    <source>
        <dbReference type="ARBA" id="ARBA00023329"/>
    </source>
</evidence>
<evidence type="ECO:0000256" key="4">
    <source>
        <dbReference type="ARBA" id="ARBA00022815"/>
    </source>
</evidence>
<evidence type="ECO:0000313" key="19">
    <source>
        <dbReference type="EMBL" id="KAL0992778.1"/>
    </source>
</evidence>
<reference evidence="19 20" key="1">
    <citation type="submission" date="2024-06" db="EMBL/GenBank/DDBJ databases">
        <authorList>
            <person name="Pan Q."/>
            <person name="Wen M."/>
            <person name="Jouanno E."/>
            <person name="Zahm M."/>
            <person name="Klopp C."/>
            <person name="Cabau C."/>
            <person name="Louis A."/>
            <person name="Berthelot C."/>
            <person name="Parey E."/>
            <person name="Roest Crollius H."/>
            <person name="Montfort J."/>
            <person name="Robinson-Rechavi M."/>
            <person name="Bouchez O."/>
            <person name="Lampietro C."/>
            <person name="Lopez Roques C."/>
            <person name="Donnadieu C."/>
            <person name="Postlethwait J."/>
            <person name="Bobe J."/>
            <person name="Verreycken H."/>
            <person name="Guiguen Y."/>
        </authorList>
    </citation>
    <scope>NUCLEOTIDE SEQUENCE [LARGE SCALE GENOMIC DNA]</scope>
    <source>
        <strain evidence="19">Up_M1</strain>
        <tissue evidence="19">Testis</tissue>
    </source>
</reference>
<dbReference type="GO" id="GO:0007218">
    <property type="term" value="P:neuropeptide signaling pathway"/>
    <property type="evidence" value="ECO:0007669"/>
    <property type="project" value="UniProtKB-KW"/>
</dbReference>
<keyword evidence="8" id="KW-0873">Pyrrolidone carboxylic acid</keyword>
<dbReference type="GO" id="GO:0045202">
    <property type="term" value="C:synapse"/>
    <property type="evidence" value="ECO:0007669"/>
    <property type="project" value="UniProtKB-SubCell"/>
</dbReference>
<evidence type="ECO:0000256" key="16">
    <source>
        <dbReference type="ARBA" id="ARBA00034371"/>
    </source>
</evidence>
<comment type="similarity">
    <text evidence="3">Belongs to the orexin family.</text>
</comment>
<dbReference type="GO" id="GO:0031410">
    <property type="term" value="C:cytoplasmic vesicle"/>
    <property type="evidence" value="ECO:0007669"/>
    <property type="project" value="UniProtKB-SubCell"/>
</dbReference>
<evidence type="ECO:0000256" key="9">
    <source>
        <dbReference type="ARBA" id="ARBA00023320"/>
    </source>
</evidence>
<dbReference type="Pfam" id="PF02072">
    <property type="entry name" value="Orexin"/>
    <property type="match status" value="1"/>
</dbReference>
<dbReference type="InterPro" id="IPR001704">
    <property type="entry name" value="Orexin"/>
</dbReference>
<name>A0ABD0X0B4_UMBPY</name>
<gene>
    <name evidence="19" type="ORF">UPYG_G00098270</name>
</gene>
<dbReference type="PANTHER" id="PTHR15173">
    <property type="entry name" value="OREXIN"/>
    <property type="match status" value="1"/>
</dbReference>
<comment type="function">
    <text evidence="17">Binds to orexin receptors HCRTR1/OX1R and HCRTR2/OX2R with a high affinity. Stimulates food intake. Modulates pituitary luteinizing hormone secretion in an ovarian steroid-dependent manner.</text>
</comment>
<evidence type="ECO:0000256" key="5">
    <source>
        <dbReference type="ARBA" id="ARBA00022824"/>
    </source>
</evidence>
<evidence type="ECO:0000256" key="12">
    <source>
        <dbReference type="ARBA" id="ARBA00034336"/>
    </source>
</evidence>
<evidence type="ECO:0000256" key="3">
    <source>
        <dbReference type="ARBA" id="ARBA00009198"/>
    </source>
</evidence>
<evidence type="ECO:0000256" key="11">
    <source>
        <dbReference type="ARBA" id="ARBA00034103"/>
    </source>
</evidence>
<evidence type="ECO:0000256" key="15">
    <source>
        <dbReference type="ARBA" id="ARBA00034367"/>
    </source>
</evidence>
<dbReference type="PANTHER" id="PTHR15173:SF2">
    <property type="entry name" value="HYPOCRETIN NEUROPEPTIDE PRECURSOR"/>
    <property type="match status" value="1"/>
</dbReference>
<evidence type="ECO:0000313" key="20">
    <source>
        <dbReference type="Proteomes" id="UP001557470"/>
    </source>
</evidence>
<dbReference type="GO" id="GO:0005791">
    <property type="term" value="C:rough endoplasmic reticulum"/>
    <property type="evidence" value="ECO:0007669"/>
    <property type="project" value="UniProtKB-SubCell"/>
</dbReference>
<evidence type="ECO:0000256" key="14">
    <source>
        <dbReference type="ARBA" id="ARBA00034354"/>
    </source>
</evidence>
<evidence type="ECO:0000256" key="18">
    <source>
        <dbReference type="ARBA" id="ARBA00046224"/>
    </source>
</evidence>
<dbReference type="Proteomes" id="UP001557470">
    <property type="component" value="Unassembled WGS sequence"/>
</dbReference>
<dbReference type="EMBL" id="JAGEUA010000003">
    <property type="protein sequence ID" value="KAL0992778.1"/>
    <property type="molecule type" value="Genomic_DNA"/>
</dbReference>
<evidence type="ECO:0000256" key="6">
    <source>
        <dbReference type="ARBA" id="ARBA00023018"/>
    </source>
</evidence>
<keyword evidence="5" id="KW-0256">Endoplasmic reticulum</keyword>
<keyword evidence="10" id="KW-0968">Cytoplasmic vesicle</keyword>
<evidence type="ECO:0000256" key="2">
    <source>
        <dbReference type="ARBA" id="ARBA00004541"/>
    </source>
</evidence>